<protein>
    <submittedName>
        <fullName evidence="2">SAC3/GANP/Nin1/mts3/eIF-3 p25 family-domain-containing protein</fullName>
    </submittedName>
</protein>
<sequence>MCPAYEREEREYQKSIDKLELKAGTTNRIDHARAVKTFHRPAAGNEQPLPCDVRPPPVLEHTLAYLIHDIVMVHGIENTHFFVRDRMRSIRQDYTLQNERGLSAITVHEKIARYHIACTHLLCGTASFSESQEMEQLRKVLQSLHEFYDDAATNGLRCVNEPEFRSYHLVAHLGDKDILRQAQFYTPEVMQSPLVQHALRFHALYQQEGAFQMVDMVRFFRLVAHPSTSFLTACLLEHFFIKIRKAGLAILRNAVNLRQKPAMPVERFASMFAFADYAELEEFCDFYGMAIRDGQVILSSKEAATTSTFNAATPSTSPFQSPFTAAVSSPYEASKCWCIDAYIRIIGD</sequence>
<feature type="domain" description="SAC3/GANP/THP3 conserved" evidence="1">
    <location>
        <begin position="1"/>
        <end position="292"/>
    </location>
</feature>
<gene>
    <name evidence="2" type="ORF">SYNPS1DRAFT_12588</name>
</gene>
<evidence type="ECO:0000259" key="1">
    <source>
        <dbReference type="Pfam" id="PF03399"/>
    </source>
</evidence>
<dbReference type="GO" id="GO:0070390">
    <property type="term" value="C:transcription export complex 2"/>
    <property type="evidence" value="ECO:0007669"/>
    <property type="project" value="TreeGrafter"/>
</dbReference>
<accession>A0A4P9Z6L4</accession>
<organism evidence="2 3">
    <name type="scientific">Syncephalis pseudoplumigaleata</name>
    <dbReference type="NCBI Taxonomy" id="1712513"/>
    <lineage>
        <taxon>Eukaryota</taxon>
        <taxon>Fungi</taxon>
        <taxon>Fungi incertae sedis</taxon>
        <taxon>Zoopagomycota</taxon>
        <taxon>Zoopagomycotina</taxon>
        <taxon>Zoopagomycetes</taxon>
        <taxon>Zoopagales</taxon>
        <taxon>Piptocephalidaceae</taxon>
        <taxon>Syncephalis</taxon>
    </lineage>
</organism>
<dbReference type="Pfam" id="PF03399">
    <property type="entry name" value="SAC3_GANP"/>
    <property type="match status" value="1"/>
</dbReference>
<dbReference type="GO" id="GO:0005737">
    <property type="term" value="C:cytoplasm"/>
    <property type="evidence" value="ECO:0007669"/>
    <property type="project" value="TreeGrafter"/>
</dbReference>
<keyword evidence="3" id="KW-1185">Reference proteome</keyword>
<dbReference type="Proteomes" id="UP000278143">
    <property type="component" value="Unassembled WGS sequence"/>
</dbReference>
<name>A0A4P9Z6L4_9FUNG</name>
<dbReference type="GO" id="GO:0006406">
    <property type="term" value="P:mRNA export from nucleus"/>
    <property type="evidence" value="ECO:0007669"/>
    <property type="project" value="TreeGrafter"/>
</dbReference>
<evidence type="ECO:0000313" key="3">
    <source>
        <dbReference type="Proteomes" id="UP000278143"/>
    </source>
</evidence>
<proteinExistence type="predicted"/>
<dbReference type="EMBL" id="KZ989197">
    <property type="protein sequence ID" value="RKP27491.1"/>
    <property type="molecule type" value="Genomic_DNA"/>
</dbReference>
<dbReference type="PANTHER" id="PTHR12436:SF3">
    <property type="entry name" value="GERMINAL-CENTER ASSOCIATED NUCLEAR PROTEIN"/>
    <property type="match status" value="1"/>
</dbReference>
<dbReference type="InterPro" id="IPR045107">
    <property type="entry name" value="SAC3/GANP/THP3"/>
</dbReference>
<dbReference type="InterPro" id="IPR005062">
    <property type="entry name" value="SAC3/GANP/THP3_conserved"/>
</dbReference>
<dbReference type="AlphaFoldDB" id="A0A4P9Z6L4"/>
<reference evidence="3" key="1">
    <citation type="journal article" date="2018" name="Nat. Microbiol.">
        <title>Leveraging single-cell genomics to expand the fungal tree of life.</title>
        <authorList>
            <person name="Ahrendt S.R."/>
            <person name="Quandt C.A."/>
            <person name="Ciobanu D."/>
            <person name="Clum A."/>
            <person name="Salamov A."/>
            <person name="Andreopoulos B."/>
            <person name="Cheng J.F."/>
            <person name="Woyke T."/>
            <person name="Pelin A."/>
            <person name="Henrissat B."/>
            <person name="Reynolds N.K."/>
            <person name="Benny G.L."/>
            <person name="Smith M.E."/>
            <person name="James T.Y."/>
            <person name="Grigoriev I.V."/>
        </authorList>
    </citation>
    <scope>NUCLEOTIDE SEQUENCE [LARGE SCALE GENOMIC DNA]</scope>
    <source>
        <strain evidence="3">Benny S71-1</strain>
    </source>
</reference>
<dbReference type="PANTHER" id="PTHR12436">
    <property type="entry name" value="80 KDA MCM3-ASSOCIATED PROTEIN"/>
    <property type="match status" value="1"/>
</dbReference>
<dbReference type="Gene3D" id="1.25.40.990">
    <property type="match status" value="1"/>
</dbReference>
<evidence type="ECO:0000313" key="2">
    <source>
        <dbReference type="EMBL" id="RKP27491.1"/>
    </source>
</evidence>
<dbReference type="OrthoDB" id="264795at2759"/>